<dbReference type="EMBL" id="JAPWDO010000003">
    <property type="protein sequence ID" value="KAJ5478407.1"/>
    <property type="molecule type" value="Genomic_DNA"/>
</dbReference>
<feature type="compositionally biased region" description="Low complexity" evidence="1">
    <location>
        <begin position="106"/>
        <end position="121"/>
    </location>
</feature>
<dbReference type="Proteomes" id="UP001147760">
    <property type="component" value="Unassembled WGS sequence"/>
</dbReference>
<evidence type="ECO:0000313" key="2">
    <source>
        <dbReference type="EMBL" id="KAJ5478407.1"/>
    </source>
</evidence>
<reference evidence="2" key="2">
    <citation type="journal article" date="2023" name="IMA Fungus">
        <title>Comparative genomic study of the Penicillium genus elucidates a diverse pangenome and 15 lateral gene transfer events.</title>
        <authorList>
            <person name="Petersen C."/>
            <person name="Sorensen T."/>
            <person name="Nielsen M.R."/>
            <person name="Sondergaard T.E."/>
            <person name="Sorensen J.L."/>
            <person name="Fitzpatrick D.A."/>
            <person name="Frisvad J.C."/>
            <person name="Nielsen K.L."/>
        </authorList>
    </citation>
    <scope>NUCLEOTIDE SEQUENCE</scope>
    <source>
        <strain evidence="2">IBT 17660</strain>
    </source>
</reference>
<feature type="compositionally biased region" description="Low complexity" evidence="1">
    <location>
        <begin position="44"/>
        <end position="55"/>
    </location>
</feature>
<dbReference type="OrthoDB" id="10582618at2759"/>
<feature type="compositionally biased region" description="Polar residues" evidence="1">
    <location>
        <begin position="56"/>
        <end position="75"/>
    </location>
</feature>
<reference evidence="2" key="1">
    <citation type="submission" date="2022-12" db="EMBL/GenBank/DDBJ databases">
        <authorList>
            <person name="Petersen C."/>
        </authorList>
    </citation>
    <scope>NUCLEOTIDE SEQUENCE</scope>
    <source>
        <strain evidence="2">IBT 17660</strain>
    </source>
</reference>
<feature type="region of interest" description="Disordered" evidence="1">
    <location>
        <begin position="34"/>
        <end position="145"/>
    </location>
</feature>
<organism evidence="2 3">
    <name type="scientific">Penicillium desertorum</name>
    <dbReference type="NCBI Taxonomy" id="1303715"/>
    <lineage>
        <taxon>Eukaryota</taxon>
        <taxon>Fungi</taxon>
        <taxon>Dikarya</taxon>
        <taxon>Ascomycota</taxon>
        <taxon>Pezizomycotina</taxon>
        <taxon>Eurotiomycetes</taxon>
        <taxon>Eurotiomycetidae</taxon>
        <taxon>Eurotiales</taxon>
        <taxon>Aspergillaceae</taxon>
        <taxon>Penicillium</taxon>
    </lineage>
</organism>
<accession>A0A9W9WXD9</accession>
<evidence type="ECO:0000256" key="1">
    <source>
        <dbReference type="SAM" id="MobiDB-lite"/>
    </source>
</evidence>
<sequence>MTRLRPIRSQFRSFSIHKSRIQSRILDHSHVVARPFPTHRDPDPQQSASPASPDQTTGSPSTALVASDNTNQELPNENNENADDNAKVNATDNANATNDADEDENANANDNATRTLTATTTPNPPSLLRSGGNGDADRTTDRVTPCASSRVWNLAKIPYRRESV</sequence>
<keyword evidence="3" id="KW-1185">Reference proteome</keyword>
<proteinExistence type="predicted"/>
<name>A0A9W9WXD9_9EURO</name>
<feature type="compositionally biased region" description="Low complexity" evidence="1">
    <location>
        <begin position="87"/>
        <end position="98"/>
    </location>
</feature>
<comment type="caution">
    <text evidence="2">The sequence shown here is derived from an EMBL/GenBank/DDBJ whole genome shotgun (WGS) entry which is preliminary data.</text>
</comment>
<dbReference type="AlphaFoldDB" id="A0A9W9WXD9"/>
<evidence type="ECO:0000313" key="3">
    <source>
        <dbReference type="Proteomes" id="UP001147760"/>
    </source>
</evidence>
<protein>
    <submittedName>
        <fullName evidence="2">Uncharacterized protein</fullName>
    </submittedName>
</protein>
<gene>
    <name evidence="2" type="ORF">N7530_003916</name>
</gene>